<evidence type="ECO:0000256" key="2">
    <source>
        <dbReference type="ARBA" id="ARBA00022737"/>
    </source>
</evidence>
<evidence type="ECO:0000259" key="6">
    <source>
        <dbReference type="PROSITE" id="PS50157"/>
    </source>
</evidence>
<keyword evidence="4" id="KW-0862">Zinc</keyword>
<evidence type="ECO:0000256" key="5">
    <source>
        <dbReference type="PROSITE-ProRule" id="PRU00042"/>
    </source>
</evidence>
<dbReference type="PROSITE" id="PS00028">
    <property type="entry name" value="ZINC_FINGER_C2H2_1"/>
    <property type="match status" value="1"/>
</dbReference>
<name>A0A7L2CMY4_CATFU</name>
<protein>
    <submittedName>
        <fullName evidence="7">ZN629 protein</fullName>
    </submittedName>
</protein>
<dbReference type="GO" id="GO:0005634">
    <property type="term" value="C:nucleus"/>
    <property type="evidence" value="ECO:0007669"/>
    <property type="project" value="UniProtKB-ARBA"/>
</dbReference>
<organism evidence="7 8">
    <name type="scientific">Catharus fuscescens</name>
    <name type="common">Veery</name>
    <name type="synonym">Turdus fuscescens</name>
    <dbReference type="NCBI Taxonomy" id="159581"/>
    <lineage>
        <taxon>Eukaryota</taxon>
        <taxon>Metazoa</taxon>
        <taxon>Chordata</taxon>
        <taxon>Craniata</taxon>
        <taxon>Vertebrata</taxon>
        <taxon>Euteleostomi</taxon>
        <taxon>Archelosauria</taxon>
        <taxon>Archosauria</taxon>
        <taxon>Dinosauria</taxon>
        <taxon>Saurischia</taxon>
        <taxon>Theropoda</taxon>
        <taxon>Coelurosauria</taxon>
        <taxon>Aves</taxon>
        <taxon>Neognathae</taxon>
        <taxon>Neoaves</taxon>
        <taxon>Telluraves</taxon>
        <taxon>Australaves</taxon>
        <taxon>Passeriformes</taxon>
        <taxon>Turdidae</taxon>
        <taxon>Catharus</taxon>
    </lineage>
</organism>
<evidence type="ECO:0000256" key="1">
    <source>
        <dbReference type="ARBA" id="ARBA00022723"/>
    </source>
</evidence>
<gene>
    <name evidence="7" type="primary">Znf629_0</name>
    <name evidence="7" type="ORF">CATFUS_R14036</name>
</gene>
<feature type="non-terminal residue" evidence="7">
    <location>
        <position position="52"/>
    </location>
</feature>
<dbReference type="InterPro" id="IPR036236">
    <property type="entry name" value="Znf_C2H2_sf"/>
</dbReference>
<feature type="domain" description="C2H2-type" evidence="6">
    <location>
        <begin position="23"/>
        <end position="52"/>
    </location>
</feature>
<dbReference type="EMBL" id="VWYD01002677">
    <property type="protein sequence ID" value="NXQ38663.1"/>
    <property type="molecule type" value="Genomic_DNA"/>
</dbReference>
<dbReference type="PROSITE" id="PS50157">
    <property type="entry name" value="ZINC_FINGER_C2H2_2"/>
    <property type="match status" value="1"/>
</dbReference>
<comment type="caution">
    <text evidence="7">The sequence shown here is derived from an EMBL/GenBank/DDBJ whole genome shotgun (WGS) entry which is preliminary data.</text>
</comment>
<dbReference type="AlphaFoldDB" id="A0A7L2CMY4"/>
<accession>A0A7L2CMY4</accession>
<dbReference type="Proteomes" id="UP000519684">
    <property type="component" value="Unassembled WGS sequence"/>
</dbReference>
<sequence>EGSWRSRCSSELVVPEQLHGKEKSCKFLECGKNFSQCSSLLTHLRVHLDETP</sequence>
<evidence type="ECO:0000313" key="8">
    <source>
        <dbReference type="Proteomes" id="UP000519684"/>
    </source>
</evidence>
<dbReference type="SUPFAM" id="SSF57667">
    <property type="entry name" value="beta-beta-alpha zinc fingers"/>
    <property type="match status" value="1"/>
</dbReference>
<keyword evidence="8" id="KW-1185">Reference proteome</keyword>
<dbReference type="Gene3D" id="3.30.160.60">
    <property type="entry name" value="Classic Zinc Finger"/>
    <property type="match status" value="1"/>
</dbReference>
<evidence type="ECO:0000256" key="4">
    <source>
        <dbReference type="ARBA" id="ARBA00022833"/>
    </source>
</evidence>
<evidence type="ECO:0000256" key="3">
    <source>
        <dbReference type="ARBA" id="ARBA00022771"/>
    </source>
</evidence>
<dbReference type="InterPro" id="IPR013087">
    <property type="entry name" value="Znf_C2H2_type"/>
</dbReference>
<evidence type="ECO:0000313" key="7">
    <source>
        <dbReference type="EMBL" id="NXQ38663.1"/>
    </source>
</evidence>
<reference evidence="7 8" key="1">
    <citation type="submission" date="2019-09" db="EMBL/GenBank/DDBJ databases">
        <title>Bird 10,000 Genomes (B10K) Project - Family phase.</title>
        <authorList>
            <person name="Zhang G."/>
        </authorList>
    </citation>
    <scope>NUCLEOTIDE SEQUENCE [LARGE SCALE GENOMIC DNA]</scope>
    <source>
        <strain evidence="7">B10K-DU-001-17</strain>
        <tissue evidence="7">Muscle</tissue>
    </source>
</reference>
<keyword evidence="1" id="KW-0479">Metal-binding</keyword>
<keyword evidence="2" id="KW-0677">Repeat</keyword>
<dbReference type="FunFam" id="3.30.160.60:FF:000340">
    <property type="entry name" value="zinc finger protein 473 isoform X1"/>
    <property type="match status" value="1"/>
</dbReference>
<proteinExistence type="predicted"/>
<dbReference type="GO" id="GO:0008270">
    <property type="term" value="F:zinc ion binding"/>
    <property type="evidence" value="ECO:0007669"/>
    <property type="project" value="UniProtKB-KW"/>
</dbReference>
<keyword evidence="3 5" id="KW-0863">Zinc-finger</keyword>
<feature type="non-terminal residue" evidence="7">
    <location>
        <position position="1"/>
    </location>
</feature>